<dbReference type="Proteomes" id="UP000546031">
    <property type="component" value="Unassembled WGS sequence"/>
</dbReference>
<name>A0A850H6V4_9SPHN</name>
<evidence type="ECO:0000313" key="6">
    <source>
        <dbReference type="EMBL" id="NVE93310.1"/>
    </source>
</evidence>
<dbReference type="InterPro" id="IPR001029">
    <property type="entry name" value="Flagellin_N"/>
</dbReference>
<comment type="subcellular location">
    <subcellularLocation>
        <location evidence="1">Bacterial flagellum</location>
    </subcellularLocation>
    <subcellularLocation>
        <location evidence="2">Secreted</location>
    </subcellularLocation>
</comment>
<dbReference type="EMBL" id="JABWTA010000001">
    <property type="protein sequence ID" value="NVE93310.1"/>
    <property type="molecule type" value="Genomic_DNA"/>
</dbReference>
<keyword evidence="6" id="KW-0969">Cilium</keyword>
<keyword evidence="6" id="KW-0282">Flagellum</keyword>
<dbReference type="Pfam" id="PF00669">
    <property type="entry name" value="Flagellin_N"/>
    <property type="match status" value="1"/>
</dbReference>
<dbReference type="SUPFAM" id="SSF64518">
    <property type="entry name" value="Phase 1 flagellin"/>
    <property type="match status" value="1"/>
</dbReference>
<reference evidence="6 7" key="1">
    <citation type="submission" date="2020-06" db="EMBL/GenBank/DDBJ databases">
        <title>Altererythrobacter lutimaris sp. nov., a marine bacterium isolated from a tidal flat.</title>
        <authorList>
            <person name="Kim D."/>
            <person name="Yoo Y."/>
            <person name="Kim J.-J."/>
        </authorList>
    </citation>
    <scope>NUCLEOTIDE SEQUENCE [LARGE SCALE GENOMIC DNA]</scope>
    <source>
        <strain evidence="6 7">JGD-16</strain>
    </source>
</reference>
<dbReference type="PANTHER" id="PTHR42792">
    <property type="entry name" value="FLAGELLIN"/>
    <property type="match status" value="1"/>
</dbReference>
<proteinExistence type="inferred from homology"/>
<dbReference type="PANTHER" id="PTHR42792:SF1">
    <property type="entry name" value="FLAGELLAR HOOK-ASSOCIATED PROTEIN 3"/>
    <property type="match status" value="1"/>
</dbReference>
<feature type="domain" description="Flagellin N-terminal" evidence="5">
    <location>
        <begin position="20"/>
        <end position="140"/>
    </location>
</feature>
<dbReference type="GO" id="GO:0005576">
    <property type="term" value="C:extracellular region"/>
    <property type="evidence" value="ECO:0007669"/>
    <property type="project" value="UniProtKB-SubCell"/>
</dbReference>
<evidence type="ECO:0000256" key="4">
    <source>
        <dbReference type="ARBA" id="ARBA00023143"/>
    </source>
</evidence>
<protein>
    <submittedName>
        <fullName evidence="6">Flagellar biosynthesis protein FlgL</fullName>
    </submittedName>
</protein>
<keyword evidence="7" id="KW-1185">Reference proteome</keyword>
<evidence type="ECO:0000256" key="2">
    <source>
        <dbReference type="ARBA" id="ARBA00004613"/>
    </source>
</evidence>
<comment type="similarity">
    <text evidence="3">Belongs to the bacterial flagellin family.</text>
</comment>
<dbReference type="GO" id="GO:0009288">
    <property type="term" value="C:bacterial-type flagellum"/>
    <property type="evidence" value="ECO:0007669"/>
    <property type="project" value="UniProtKB-SubCell"/>
</dbReference>
<dbReference type="Gene3D" id="1.20.1330.10">
    <property type="entry name" value="f41 fragment of flagellin, N-terminal domain"/>
    <property type="match status" value="1"/>
</dbReference>
<evidence type="ECO:0000259" key="5">
    <source>
        <dbReference type="Pfam" id="PF00669"/>
    </source>
</evidence>
<gene>
    <name evidence="6" type="ORF">HUO12_00195</name>
</gene>
<dbReference type="GO" id="GO:0005198">
    <property type="term" value="F:structural molecule activity"/>
    <property type="evidence" value="ECO:0007669"/>
    <property type="project" value="InterPro"/>
</dbReference>
<sequence length="305" mass="31881">MVNITNSTSAFYQRSLGQLGQLRGAAESLQNQIATGQRLERASDDPVASARLRTLSRMDRLADIDARNASRASDELSTAADGVESIADLVIRARELAIWAGNDTTSASERELIATEIDQLRETIFANANGFTNTGRSLFGGDIDGAAYSMDGVGNVTYVGAADSGVIDIGEGVTIERGITGPNILQFDNGGTTTDVFAFLADLTAALRGGVADPAAASRDAVEGLDGAIDSLGRAQAIYGARLAWIDSVQQTQTVRSEARAQEGGEIGGTDLSVAITQLQQTLTVLEASQASFARVTSLSLFDAI</sequence>
<comment type="caution">
    <text evidence="6">The sequence shown here is derived from an EMBL/GenBank/DDBJ whole genome shotgun (WGS) entry which is preliminary data.</text>
</comment>
<accession>A0A850H6V4</accession>
<evidence type="ECO:0000313" key="7">
    <source>
        <dbReference type="Proteomes" id="UP000546031"/>
    </source>
</evidence>
<keyword evidence="6" id="KW-0966">Cell projection</keyword>
<organism evidence="6 7">
    <name type="scientific">Altererythrobacter lutimaris</name>
    <dbReference type="NCBI Taxonomy" id="2743979"/>
    <lineage>
        <taxon>Bacteria</taxon>
        <taxon>Pseudomonadati</taxon>
        <taxon>Pseudomonadota</taxon>
        <taxon>Alphaproteobacteria</taxon>
        <taxon>Sphingomonadales</taxon>
        <taxon>Erythrobacteraceae</taxon>
        <taxon>Altererythrobacter</taxon>
    </lineage>
</organism>
<keyword evidence="4" id="KW-0975">Bacterial flagellum</keyword>
<evidence type="ECO:0000256" key="3">
    <source>
        <dbReference type="ARBA" id="ARBA00005709"/>
    </source>
</evidence>
<dbReference type="InterPro" id="IPR001492">
    <property type="entry name" value="Flagellin"/>
</dbReference>
<dbReference type="AlphaFoldDB" id="A0A850H6V4"/>
<evidence type="ECO:0000256" key="1">
    <source>
        <dbReference type="ARBA" id="ARBA00004365"/>
    </source>
</evidence>
<dbReference type="RefSeq" id="WP_176271688.1">
    <property type="nucleotide sequence ID" value="NZ_JABWTA010000001.1"/>
</dbReference>